<dbReference type="GO" id="GO:0016491">
    <property type="term" value="F:oxidoreductase activity"/>
    <property type="evidence" value="ECO:0007669"/>
    <property type="project" value="InterPro"/>
</dbReference>
<dbReference type="EMBL" id="MSIF01000002">
    <property type="protein sequence ID" value="OLF13138.1"/>
    <property type="molecule type" value="Genomic_DNA"/>
</dbReference>
<name>A0A7Z0WQL7_9PSEU</name>
<reference evidence="2 3" key="1">
    <citation type="submission" date="2016-12" db="EMBL/GenBank/DDBJ databases">
        <title>The draft genome sequence of Actinophytocola xinjiangensis.</title>
        <authorList>
            <person name="Wang W."/>
            <person name="Yuan L."/>
        </authorList>
    </citation>
    <scope>NUCLEOTIDE SEQUENCE [LARGE SCALE GENOMIC DNA]</scope>
    <source>
        <strain evidence="2 3">CGMCC 4.4663</strain>
    </source>
</reference>
<accession>A0A7Z0WQL7</accession>
<evidence type="ECO:0000313" key="3">
    <source>
        <dbReference type="Proteomes" id="UP000185696"/>
    </source>
</evidence>
<dbReference type="RefSeq" id="WP_075132047.1">
    <property type="nucleotide sequence ID" value="NZ_MSIF01000002.1"/>
</dbReference>
<dbReference type="InterPro" id="IPR050464">
    <property type="entry name" value="Zeta_carotene_desat/Oxidored"/>
</dbReference>
<comment type="caution">
    <text evidence="2">The sequence shown here is derived from an EMBL/GenBank/DDBJ whole genome shotgun (WGS) entry which is preliminary data.</text>
</comment>
<feature type="domain" description="Amine oxidase" evidence="1">
    <location>
        <begin position="14"/>
        <end position="437"/>
    </location>
</feature>
<evidence type="ECO:0000259" key="1">
    <source>
        <dbReference type="Pfam" id="PF01593"/>
    </source>
</evidence>
<dbReference type="SUPFAM" id="SSF51905">
    <property type="entry name" value="FAD/NAD(P)-binding domain"/>
    <property type="match status" value="1"/>
</dbReference>
<dbReference type="InterPro" id="IPR002937">
    <property type="entry name" value="Amino_oxidase"/>
</dbReference>
<dbReference type="Pfam" id="PF01593">
    <property type="entry name" value="Amino_oxidase"/>
    <property type="match status" value="1"/>
</dbReference>
<dbReference type="InterPro" id="IPR036188">
    <property type="entry name" value="FAD/NAD-bd_sf"/>
</dbReference>
<dbReference type="SUPFAM" id="SSF54373">
    <property type="entry name" value="FAD-linked reductases, C-terminal domain"/>
    <property type="match status" value="1"/>
</dbReference>
<dbReference type="OrthoDB" id="3267377at2"/>
<dbReference type="AlphaFoldDB" id="A0A7Z0WQL7"/>
<gene>
    <name evidence="2" type="ORF">BLA60_07890</name>
</gene>
<sequence length="452" mass="47812">MDTDLDVAVVGAGVAGLSLAYRLRHTGLSVRVFEAAGHVGGRMASFRHHGYTVDTGAEQVPTHGYEQTWRLLRELGMSPAEAPRVGGPIAVWRDGRGRPGVTQPRGLLTGAGLSPRARLDLARLLAATARQGALYDPDRPEDTPLGSRTVAQLAARYHPDVGDYQLGPVVSTFFGWNPARSAAAPFVSLMNAAGPVSTWRTYAGGMDTLARRLAGRVDVVTGAGVREVVAGTDSALVRTDHQTLCARAVVLCVPAPVAAQLYVNAPDGEREFLAACGFTPVLKVSCLLDRPLAPGPRRRTYALLVPEVERGAGDPVGAILADHVKHPGRAPAGRGLLTVMAAPTAIPALFDAPDEEVVRVLTTAAQRYVPGLADATVVNFVHRFRHGLPEATPEALGLRRAFAARPLRPVDYAGDWLVLRPSSEGAIRTAATTAARIARLTAARPIDVKEAV</sequence>
<protein>
    <submittedName>
        <fullName evidence="2">Amine oxidase</fullName>
    </submittedName>
</protein>
<organism evidence="2 3">
    <name type="scientific">Actinophytocola xinjiangensis</name>
    <dbReference type="NCBI Taxonomy" id="485602"/>
    <lineage>
        <taxon>Bacteria</taxon>
        <taxon>Bacillati</taxon>
        <taxon>Actinomycetota</taxon>
        <taxon>Actinomycetes</taxon>
        <taxon>Pseudonocardiales</taxon>
        <taxon>Pseudonocardiaceae</taxon>
    </lineage>
</organism>
<keyword evidence="3" id="KW-1185">Reference proteome</keyword>
<proteinExistence type="predicted"/>
<dbReference type="Gene3D" id="3.50.50.60">
    <property type="entry name" value="FAD/NAD(P)-binding domain"/>
    <property type="match status" value="1"/>
</dbReference>
<dbReference type="PANTHER" id="PTHR42923">
    <property type="entry name" value="PROTOPORPHYRINOGEN OXIDASE"/>
    <property type="match status" value="1"/>
</dbReference>
<evidence type="ECO:0000313" key="2">
    <source>
        <dbReference type="EMBL" id="OLF13138.1"/>
    </source>
</evidence>
<dbReference type="Proteomes" id="UP000185696">
    <property type="component" value="Unassembled WGS sequence"/>
</dbReference>